<dbReference type="GO" id="GO:0016829">
    <property type="term" value="F:lyase activity"/>
    <property type="evidence" value="ECO:0007669"/>
    <property type="project" value="UniProtKB-KW"/>
</dbReference>
<dbReference type="EMBL" id="CP070273">
    <property type="protein sequence ID" value="QRV25191.1"/>
    <property type="molecule type" value="Genomic_DNA"/>
</dbReference>
<dbReference type="SUPFAM" id="SSF51366">
    <property type="entry name" value="Ribulose-phoshate binding barrel"/>
    <property type="match status" value="1"/>
</dbReference>
<name>A0ABX7IT77_9GAMM</name>
<keyword evidence="7" id="KW-1185">Reference proteome</keyword>
<dbReference type="InterPro" id="IPR011060">
    <property type="entry name" value="RibuloseP-bd_barrel"/>
</dbReference>
<keyword evidence="3 5" id="KW-0368">Histidine biosynthesis</keyword>
<organism evidence="6 7">
    <name type="scientific">Marinomonas foliarum</name>
    <dbReference type="NCBI Taxonomy" id="491950"/>
    <lineage>
        <taxon>Bacteria</taxon>
        <taxon>Pseudomonadati</taxon>
        <taxon>Pseudomonadota</taxon>
        <taxon>Gammaproteobacteria</taxon>
        <taxon>Oceanospirillales</taxon>
        <taxon>Oceanospirillaceae</taxon>
        <taxon>Marinomonas</taxon>
    </lineage>
</organism>
<sequence>MIKKRIIPTLLVEKGRLVQTKMFTERVYLGDPINTINIFNQKEVDEIIVLDISASRLKTGANINLVKSLCSECFMPVAYGGGISSLDEIEELFNLGIEKVVINSASGLPGFIENAVDRYGSQSIVGAIDIYKKSDEKPFVYEHVDKKVSDRDPIDIALSLQERGVGEVFINFVCRDGGRVGFDESYIQEIARSLSVPLIACGGARDYNDLVQLAKNTEVSAVAAGSVFSLLGKYDAPLVMYPSYEFLKSSLS</sequence>
<evidence type="ECO:0000256" key="4">
    <source>
        <dbReference type="ARBA" id="ARBA00029440"/>
    </source>
</evidence>
<dbReference type="Gene3D" id="3.20.20.70">
    <property type="entry name" value="Aldolase class I"/>
    <property type="match status" value="1"/>
</dbReference>
<evidence type="ECO:0000256" key="1">
    <source>
        <dbReference type="ARBA" id="ARBA00009667"/>
    </source>
</evidence>
<protein>
    <submittedName>
        <fullName evidence="6">Imidazole glycerol phosphate synthase subunit HisF</fullName>
        <ecNumber evidence="6">4.1.3.-</ecNumber>
    </submittedName>
</protein>
<keyword evidence="2 5" id="KW-0028">Amino-acid biosynthesis</keyword>
<dbReference type="InterPro" id="IPR050064">
    <property type="entry name" value="IGPS_HisA/HisF"/>
</dbReference>
<dbReference type="InterPro" id="IPR006062">
    <property type="entry name" value="His_biosynth"/>
</dbReference>
<comment type="pathway">
    <text evidence="4">Amino-acid biosynthesis.</text>
</comment>
<dbReference type="InterPro" id="IPR013785">
    <property type="entry name" value="Aldolase_TIM"/>
</dbReference>
<evidence type="ECO:0000256" key="5">
    <source>
        <dbReference type="RuleBase" id="RU003657"/>
    </source>
</evidence>
<comment type="similarity">
    <text evidence="1 5">Belongs to the HisA/HisF family.</text>
</comment>
<reference evidence="6 7" key="1">
    <citation type="submission" date="2021-02" db="EMBL/GenBank/DDBJ databases">
        <title>The genome of Marinomonas foliarum JZW.</title>
        <authorList>
            <person name="Sun M."/>
        </authorList>
    </citation>
    <scope>NUCLEOTIDE SEQUENCE [LARGE SCALE GENOMIC DNA]</scope>
    <source>
        <strain evidence="6 7">JZW</strain>
    </source>
</reference>
<dbReference type="Pfam" id="PF00977">
    <property type="entry name" value="His_biosynth"/>
    <property type="match status" value="1"/>
</dbReference>
<dbReference type="PANTHER" id="PTHR21235:SF2">
    <property type="entry name" value="IMIDAZOLE GLYCEROL PHOSPHATE SYNTHASE HISHF"/>
    <property type="match status" value="1"/>
</dbReference>
<evidence type="ECO:0000256" key="3">
    <source>
        <dbReference type="ARBA" id="ARBA00023102"/>
    </source>
</evidence>
<dbReference type="RefSeq" id="WP_205115958.1">
    <property type="nucleotide sequence ID" value="NZ_CP070273.1"/>
</dbReference>
<dbReference type="Proteomes" id="UP000644167">
    <property type="component" value="Chromosome"/>
</dbReference>
<dbReference type="PANTHER" id="PTHR21235">
    <property type="entry name" value="IMIDAZOLE GLYCEROL PHOSPHATE SYNTHASE SUBUNIT HISF/H IGP SYNTHASE SUBUNIT HISF/H"/>
    <property type="match status" value="1"/>
</dbReference>
<dbReference type="EC" id="4.1.3.-" evidence="6"/>
<accession>A0ABX7IT77</accession>
<gene>
    <name evidence="6" type="primary">hisF</name>
    <name evidence="6" type="ORF">JSY38_06690</name>
</gene>
<evidence type="ECO:0000256" key="2">
    <source>
        <dbReference type="ARBA" id="ARBA00022605"/>
    </source>
</evidence>
<evidence type="ECO:0000313" key="6">
    <source>
        <dbReference type="EMBL" id="QRV25191.1"/>
    </source>
</evidence>
<evidence type="ECO:0000313" key="7">
    <source>
        <dbReference type="Proteomes" id="UP000644167"/>
    </source>
</evidence>
<proteinExistence type="inferred from homology"/>
<keyword evidence="6" id="KW-0456">Lyase</keyword>